<gene>
    <name evidence="4" type="ORF">B2M20_04020</name>
</gene>
<dbReference type="Pfam" id="PF00264">
    <property type="entry name" value="Tyrosinase"/>
    <property type="match status" value="1"/>
</dbReference>
<reference evidence="4 5" key="1">
    <citation type="submission" date="2017-02" db="EMBL/GenBank/DDBJ databases">
        <title>Genome sequence of the nitrite-oxidizing bacterium Nitrobacter vulgaris strain Ab1.</title>
        <authorList>
            <person name="Mellbye B.L."/>
            <person name="Davis E.W."/>
            <person name="Spieck E."/>
            <person name="Chang J.H."/>
            <person name="Bottomley P.J."/>
            <person name="Sayavedra-Soto L.A."/>
        </authorList>
    </citation>
    <scope>NUCLEOTIDE SEQUENCE [LARGE SCALE GENOMIC DNA]</scope>
    <source>
        <strain evidence="4 5">Ab1</strain>
    </source>
</reference>
<evidence type="ECO:0000256" key="1">
    <source>
        <dbReference type="ARBA" id="ARBA00022723"/>
    </source>
</evidence>
<dbReference type="PANTHER" id="PTHR11474:SF76">
    <property type="entry name" value="SHKT DOMAIN-CONTAINING PROTEIN"/>
    <property type="match status" value="1"/>
</dbReference>
<keyword evidence="2" id="KW-0186">Copper</keyword>
<dbReference type="STRING" id="29421.B2M20_04020"/>
<evidence type="ECO:0000259" key="3">
    <source>
        <dbReference type="PROSITE" id="PS00498"/>
    </source>
</evidence>
<evidence type="ECO:0000313" key="5">
    <source>
        <dbReference type="Proteomes" id="UP000189940"/>
    </source>
</evidence>
<dbReference type="GO" id="GO:0046872">
    <property type="term" value="F:metal ion binding"/>
    <property type="evidence" value="ECO:0007669"/>
    <property type="project" value="UniProtKB-KW"/>
</dbReference>
<comment type="caution">
    <text evidence="4">The sequence shown here is derived from an EMBL/GenBank/DDBJ whole genome shotgun (WGS) entry which is preliminary data.</text>
</comment>
<name>A0A1V4I1C4_NITVU</name>
<dbReference type="PROSITE" id="PS00498">
    <property type="entry name" value="TYROSINASE_2"/>
    <property type="match status" value="1"/>
</dbReference>
<dbReference type="Proteomes" id="UP000189940">
    <property type="component" value="Unassembled WGS sequence"/>
</dbReference>
<protein>
    <recommendedName>
        <fullName evidence="3">Tyrosinase copper-binding domain-containing protein</fullName>
    </recommendedName>
</protein>
<evidence type="ECO:0000256" key="2">
    <source>
        <dbReference type="ARBA" id="ARBA00023008"/>
    </source>
</evidence>
<sequence length="517" mass="55685">MVVRVLSSGAASRRTTMPVLSRRNFIASGAALATIPLPAWVHQAHAQPATVLTRFEATSPQGQGMLEKYARAVAKMMAQTPEASPLSWLFQWYTHSVDPTKGMAAEVARLYSGAPPNDPSRLLALATWNTCQPHQANGLPQQQRMFLPWHRMYVYLFERIIQKQLNDATFTLPYWDYTTDGKKAIPEQFRRPNDPLYKVLFRANRNDGSIPGTANVNGGQPIDQDADAPLNLDALARRDFDIKGVALGFSADVERGIHGDVHVLVGNTSNMGSVPWAARDPIFWLHHCNIDRMWWSWNKAGRKNPTSTSWLDQSFAFANENSSRVDPVNRDFVEPEAIEDGAYTYDQPVPVPPLSPTPAGAMVAAFAPSIIAQQAQPGPVNLSGAAVSVPLTTTAAVPMSAQIAAGGQNQRVFLVLQNLQAHAQPGIRYNVYLDPPSGAPSGPASGPVGAINFFDAVGHGEHGGMVQSDKFYSFDVTDRVTGAAAGNGTPPTVRIAPAGAAAADARPAVGSVALVRQ</sequence>
<dbReference type="PANTHER" id="PTHR11474">
    <property type="entry name" value="TYROSINASE FAMILY MEMBER"/>
    <property type="match status" value="1"/>
</dbReference>
<dbReference type="InterPro" id="IPR002227">
    <property type="entry name" value="Tyrosinase_Cu-bd"/>
</dbReference>
<dbReference type="AlphaFoldDB" id="A0A1V4I1C4"/>
<dbReference type="InterPro" id="IPR050316">
    <property type="entry name" value="Tyrosinase/Hemocyanin"/>
</dbReference>
<dbReference type="PRINTS" id="PR00092">
    <property type="entry name" value="TYROSINASE"/>
</dbReference>
<dbReference type="InterPro" id="IPR008922">
    <property type="entry name" value="Di-copper_centre_dom_sf"/>
</dbReference>
<dbReference type="SUPFAM" id="SSF48056">
    <property type="entry name" value="Di-copper centre-containing domain"/>
    <property type="match status" value="1"/>
</dbReference>
<proteinExistence type="predicted"/>
<keyword evidence="1" id="KW-0479">Metal-binding</keyword>
<feature type="domain" description="Tyrosinase copper-binding" evidence="3">
    <location>
        <begin position="280"/>
        <end position="291"/>
    </location>
</feature>
<organism evidence="4 5">
    <name type="scientific">Nitrobacter vulgaris</name>
    <dbReference type="NCBI Taxonomy" id="29421"/>
    <lineage>
        <taxon>Bacteria</taxon>
        <taxon>Pseudomonadati</taxon>
        <taxon>Pseudomonadota</taxon>
        <taxon>Alphaproteobacteria</taxon>
        <taxon>Hyphomicrobiales</taxon>
        <taxon>Nitrobacteraceae</taxon>
        <taxon>Nitrobacter</taxon>
    </lineage>
</organism>
<accession>A0A1V4I1C4</accession>
<evidence type="ECO:0000313" key="4">
    <source>
        <dbReference type="EMBL" id="OPH84003.1"/>
    </source>
</evidence>
<dbReference type="EMBL" id="MWPQ01000011">
    <property type="protein sequence ID" value="OPH84003.1"/>
    <property type="molecule type" value="Genomic_DNA"/>
</dbReference>
<dbReference type="GO" id="GO:0016491">
    <property type="term" value="F:oxidoreductase activity"/>
    <property type="evidence" value="ECO:0007669"/>
    <property type="project" value="InterPro"/>
</dbReference>
<dbReference type="Gene3D" id="1.10.1280.10">
    <property type="entry name" value="Di-copper center containing domain from catechol oxidase"/>
    <property type="match status" value="1"/>
</dbReference>
<keyword evidence="5" id="KW-1185">Reference proteome</keyword>